<keyword evidence="4" id="KW-1185">Reference proteome</keyword>
<evidence type="ECO:0000256" key="1">
    <source>
        <dbReference type="SAM" id="MobiDB-lite"/>
    </source>
</evidence>
<name>A0A1I2WJ17_9HYPH</name>
<dbReference type="OrthoDB" id="7999094at2"/>
<evidence type="ECO:0008006" key="5">
    <source>
        <dbReference type="Google" id="ProtNLM"/>
    </source>
</evidence>
<dbReference type="Proteomes" id="UP000199229">
    <property type="component" value="Unassembled WGS sequence"/>
</dbReference>
<dbReference type="RefSeq" id="WP_091974251.1">
    <property type="nucleotide sequence ID" value="NZ_FOPM01000023.1"/>
</dbReference>
<feature type="signal peptide" evidence="2">
    <location>
        <begin position="1"/>
        <end position="23"/>
    </location>
</feature>
<feature type="compositionally biased region" description="Basic and acidic residues" evidence="1">
    <location>
        <begin position="31"/>
        <end position="57"/>
    </location>
</feature>
<keyword evidence="2" id="KW-0732">Signal</keyword>
<organism evidence="3 4">
    <name type="scientific">Methylobacterium gossipiicola</name>
    <dbReference type="NCBI Taxonomy" id="582675"/>
    <lineage>
        <taxon>Bacteria</taxon>
        <taxon>Pseudomonadati</taxon>
        <taxon>Pseudomonadota</taxon>
        <taxon>Alphaproteobacteria</taxon>
        <taxon>Hyphomicrobiales</taxon>
        <taxon>Methylobacteriaceae</taxon>
        <taxon>Methylobacterium</taxon>
    </lineage>
</organism>
<sequence length="67" mass="7497">MAKTLTGAVLCLSCVWMVAPALASPNTMPQGKRDEMAQRDTKHEVTAQQKENREANRNVDTLIQNRK</sequence>
<dbReference type="AlphaFoldDB" id="A0A1I2WJ17"/>
<gene>
    <name evidence="3" type="ORF">SAMN05192565_12323</name>
</gene>
<accession>A0A1I2WJ17</accession>
<dbReference type="EMBL" id="FOPM01000023">
    <property type="protein sequence ID" value="SFH00617.1"/>
    <property type="molecule type" value="Genomic_DNA"/>
</dbReference>
<evidence type="ECO:0000313" key="3">
    <source>
        <dbReference type="EMBL" id="SFH00617.1"/>
    </source>
</evidence>
<feature type="chain" id="PRO_5011441409" description="Lipoprotein" evidence="2">
    <location>
        <begin position="24"/>
        <end position="67"/>
    </location>
</feature>
<protein>
    <recommendedName>
        <fullName evidence="5">Lipoprotein</fullName>
    </recommendedName>
</protein>
<evidence type="ECO:0000313" key="4">
    <source>
        <dbReference type="Proteomes" id="UP000199229"/>
    </source>
</evidence>
<reference evidence="4" key="1">
    <citation type="submission" date="2016-10" db="EMBL/GenBank/DDBJ databases">
        <authorList>
            <person name="Varghese N."/>
            <person name="Submissions S."/>
        </authorList>
    </citation>
    <scope>NUCLEOTIDE SEQUENCE [LARGE SCALE GENOMIC DNA]</scope>
    <source>
        <strain evidence="4">Gh-105</strain>
    </source>
</reference>
<evidence type="ECO:0000256" key="2">
    <source>
        <dbReference type="SAM" id="SignalP"/>
    </source>
</evidence>
<feature type="region of interest" description="Disordered" evidence="1">
    <location>
        <begin position="24"/>
        <end position="67"/>
    </location>
</feature>
<feature type="compositionally biased region" description="Polar residues" evidence="1">
    <location>
        <begin position="58"/>
        <end position="67"/>
    </location>
</feature>
<proteinExistence type="predicted"/>